<evidence type="ECO:0000256" key="1">
    <source>
        <dbReference type="SAM" id="MobiDB-lite"/>
    </source>
</evidence>
<evidence type="ECO:0000313" key="2">
    <source>
        <dbReference type="EMBL" id="GAX73904.1"/>
    </source>
</evidence>
<feature type="compositionally biased region" description="Low complexity" evidence="1">
    <location>
        <begin position="91"/>
        <end position="119"/>
    </location>
</feature>
<dbReference type="Proteomes" id="UP000232323">
    <property type="component" value="Unassembled WGS sequence"/>
</dbReference>
<dbReference type="AlphaFoldDB" id="A0A250WSU4"/>
<keyword evidence="3" id="KW-1185">Reference proteome</keyword>
<accession>A0A250WSU4</accession>
<proteinExistence type="predicted"/>
<gene>
    <name evidence="2" type="ORF">CEUSTIGMA_g1354.t1</name>
</gene>
<reference evidence="2 3" key="1">
    <citation type="submission" date="2017-08" db="EMBL/GenBank/DDBJ databases">
        <title>Acidophilic green algal genome provides insights into adaptation to an acidic environment.</title>
        <authorList>
            <person name="Hirooka S."/>
            <person name="Hirose Y."/>
            <person name="Kanesaki Y."/>
            <person name="Higuchi S."/>
            <person name="Fujiwara T."/>
            <person name="Onuma R."/>
            <person name="Era A."/>
            <person name="Ohbayashi R."/>
            <person name="Uzuka A."/>
            <person name="Nozaki H."/>
            <person name="Yoshikawa H."/>
            <person name="Miyagishima S.Y."/>
        </authorList>
    </citation>
    <scope>NUCLEOTIDE SEQUENCE [LARGE SCALE GENOMIC DNA]</scope>
    <source>
        <strain evidence="2 3">NIES-2499</strain>
    </source>
</reference>
<organism evidence="2 3">
    <name type="scientific">Chlamydomonas eustigma</name>
    <dbReference type="NCBI Taxonomy" id="1157962"/>
    <lineage>
        <taxon>Eukaryota</taxon>
        <taxon>Viridiplantae</taxon>
        <taxon>Chlorophyta</taxon>
        <taxon>core chlorophytes</taxon>
        <taxon>Chlorophyceae</taxon>
        <taxon>CS clade</taxon>
        <taxon>Chlamydomonadales</taxon>
        <taxon>Chlamydomonadaceae</taxon>
        <taxon>Chlamydomonas</taxon>
    </lineage>
</organism>
<name>A0A250WSU4_9CHLO</name>
<sequence length="306" mass="30770">MAASPSYGQPGYLFAGRKPMQPPGGYSSISFGNDVNPGMSYNKSSYTAYVPTSAAVSAFSPSTYQIPYSQPPQQQYNSPYASDLSSQLNIPRAAPAPASAGRRATSQPNYTSGPTSPTGSSYGQNYSMYAANGSSGYASQVPTSSFGTSYNTGSSYQYGNIGEPGALSTAYGAPSTSRYNGAVLTSPYGGTGVSNSGYGGVSGYSGQATAGYGAAAPSYSNNGNYSNVYSSGAGGSSYNTAAGYGGGASLYGIASGGHPPPSQAYGTIGLYGLSAPAEFIPNQKGQFGGKIITQPPGGRSNINLLG</sequence>
<feature type="compositionally biased region" description="Low complexity" evidence="1">
    <location>
        <begin position="66"/>
        <end position="82"/>
    </location>
</feature>
<protein>
    <submittedName>
        <fullName evidence="2">Uncharacterized protein</fullName>
    </submittedName>
</protein>
<dbReference type="EMBL" id="BEGY01000005">
    <property type="protein sequence ID" value="GAX73904.1"/>
    <property type="molecule type" value="Genomic_DNA"/>
</dbReference>
<dbReference type="OrthoDB" id="552168at2759"/>
<comment type="caution">
    <text evidence="2">The sequence shown here is derived from an EMBL/GenBank/DDBJ whole genome shotgun (WGS) entry which is preliminary data.</text>
</comment>
<feature type="region of interest" description="Disordered" evidence="1">
    <location>
        <begin position="66"/>
        <end position="119"/>
    </location>
</feature>
<evidence type="ECO:0000313" key="3">
    <source>
        <dbReference type="Proteomes" id="UP000232323"/>
    </source>
</evidence>